<comment type="subcellular location">
    <subcellularLocation>
        <location evidence="1">Cell inner membrane</location>
        <topology evidence="1">Multi-pass membrane protein</topology>
    </subcellularLocation>
    <subcellularLocation>
        <location evidence="8">Cell membrane</location>
        <topology evidence="8">Multi-pass membrane protein</topology>
    </subcellularLocation>
</comment>
<keyword evidence="6 8" id="KW-1133">Transmembrane helix</keyword>
<feature type="transmembrane region" description="Helical" evidence="8">
    <location>
        <begin position="380"/>
        <end position="400"/>
    </location>
</feature>
<feature type="transmembrane region" description="Helical" evidence="8">
    <location>
        <begin position="133"/>
        <end position="159"/>
    </location>
</feature>
<evidence type="ECO:0000256" key="4">
    <source>
        <dbReference type="ARBA" id="ARBA00022519"/>
    </source>
</evidence>
<dbReference type="PANTHER" id="PTHR43357">
    <property type="entry name" value="INNER MEMBRANE ABC TRANSPORTER PERMEASE PROTEIN YDCV"/>
    <property type="match status" value="1"/>
</dbReference>
<dbReference type="Gene3D" id="1.10.3720.10">
    <property type="entry name" value="MetI-like"/>
    <property type="match status" value="2"/>
</dbReference>
<feature type="domain" description="ABC transmembrane type-1" evidence="9">
    <location>
        <begin position="343"/>
        <end position="532"/>
    </location>
</feature>
<feature type="transmembrane region" description="Helical" evidence="8">
    <location>
        <begin position="87"/>
        <end position="107"/>
    </location>
</feature>
<feature type="transmembrane region" description="Helical" evidence="8">
    <location>
        <begin position="462"/>
        <end position="481"/>
    </location>
</feature>
<feature type="transmembrane region" description="Helical" evidence="8">
    <location>
        <begin position="349"/>
        <end position="368"/>
    </location>
</feature>
<dbReference type="RefSeq" id="WP_377043522.1">
    <property type="nucleotide sequence ID" value="NZ_JBHLUN010000005.1"/>
</dbReference>
<comment type="caution">
    <text evidence="10">The sequence shown here is derived from an EMBL/GenBank/DDBJ whole genome shotgun (WGS) entry which is preliminary data.</text>
</comment>
<dbReference type="Pfam" id="PF00528">
    <property type="entry name" value="BPD_transp_1"/>
    <property type="match status" value="2"/>
</dbReference>
<dbReference type="InterPro" id="IPR035906">
    <property type="entry name" value="MetI-like_sf"/>
</dbReference>
<name>A0ABV6JQP8_9PROT</name>
<feature type="domain" description="ABC transmembrane type-1" evidence="9">
    <location>
        <begin position="52"/>
        <end position="258"/>
    </location>
</feature>
<dbReference type="PANTHER" id="PTHR43357:SF4">
    <property type="entry name" value="INNER MEMBRANE ABC TRANSPORTER PERMEASE PROTEIN YDCV"/>
    <property type="match status" value="1"/>
</dbReference>
<comment type="similarity">
    <text evidence="8">Belongs to the binding-protein-dependent transport system permease family.</text>
</comment>
<keyword evidence="4" id="KW-0997">Cell inner membrane</keyword>
<evidence type="ECO:0000256" key="8">
    <source>
        <dbReference type="RuleBase" id="RU363032"/>
    </source>
</evidence>
<evidence type="ECO:0000259" key="9">
    <source>
        <dbReference type="PROSITE" id="PS50928"/>
    </source>
</evidence>
<dbReference type="InterPro" id="IPR000515">
    <property type="entry name" value="MetI-like"/>
</dbReference>
<protein>
    <submittedName>
        <fullName evidence="10">ABC transporter permease</fullName>
    </submittedName>
</protein>
<dbReference type="CDD" id="cd06261">
    <property type="entry name" value="TM_PBP2"/>
    <property type="match status" value="2"/>
</dbReference>
<dbReference type="SUPFAM" id="SSF161098">
    <property type="entry name" value="MetI-like"/>
    <property type="match status" value="2"/>
</dbReference>
<dbReference type="PROSITE" id="PS50928">
    <property type="entry name" value="ABC_TM1"/>
    <property type="match status" value="2"/>
</dbReference>
<evidence type="ECO:0000313" key="10">
    <source>
        <dbReference type="EMBL" id="MFC0407795.1"/>
    </source>
</evidence>
<feature type="transmembrane region" description="Helical" evidence="8">
    <location>
        <begin position="406"/>
        <end position="423"/>
    </location>
</feature>
<evidence type="ECO:0000256" key="3">
    <source>
        <dbReference type="ARBA" id="ARBA00022475"/>
    </source>
</evidence>
<evidence type="ECO:0000313" key="11">
    <source>
        <dbReference type="Proteomes" id="UP001589865"/>
    </source>
</evidence>
<keyword evidence="2 8" id="KW-0813">Transport</keyword>
<evidence type="ECO:0000256" key="1">
    <source>
        <dbReference type="ARBA" id="ARBA00004429"/>
    </source>
</evidence>
<accession>A0ABV6JQP8</accession>
<feature type="transmembrane region" description="Helical" evidence="8">
    <location>
        <begin position="283"/>
        <end position="304"/>
    </location>
</feature>
<gene>
    <name evidence="10" type="ORF">ACFFGY_06010</name>
</gene>
<organism evidence="10 11">
    <name type="scientific">Roseomonas elaeocarpi</name>
    <dbReference type="NCBI Taxonomy" id="907779"/>
    <lineage>
        <taxon>Bacteria</taxon>
        <taxon>Pseudomonadati</taxon>
        <taxon>Pseudomonadota</taxon>
        <taxon>Alphaproteobacteria</taxon>
        <taxon>Acetobacterales</taxon>
        <taxon>Roseomonadaceae</taxon>
        <taxon>Roseomonas</taxon>
    </lineage>
</organism>
<feature type="transmembrane region" description="Helical" evidence="8">
    <location>
        <begin position="514"/>
        <end position="535"/>
    </location>
</feature>
<feature type="transmembrane region" description="Helical" evidence="8">
    <location>
        <begin position="239"/>
        <end position="263"/>
    </location>
</feature>
<feature type="transmembrane region" description="Helical" evidence="8">
    <location>
        <begin position="56"/>
        <end position="80"/>
    </location>
</feature>
<dbReference type="Proteomes" id="UP001589865">
    <property type="component" value="Unassembled WGS sequence"/>
</dbReference>
<keyword evidence="5 8" id="KW-0812">Transmembrane</keyword>
<dbReference type="EMBL" id="JBHLUN010000005">
    <property type="protein sequence ID" value="MFC0407795.1"/>
    <property type="molecule type" value="Genomic_DNA"/>
</dbReference>
<sequence>MNLAASPPRGLAIFALAWLLLIGAAPLLRLLAEVSGPAVSLLPGDAAVWRATGRTLMVSAGACAVAVVLGMALCSLLLLHAVPGRRALLFLCILPALIPPQVLALAASQATGPSSPLLLALDLAPPLGTPNPLYGPAGMIALLGLQGAPLVLLAISAVLRRVPGESIAAARSLGSSPHRALREVVWPLLLPGVLAGAGLAWISALGNFGIAALLGIPARWVTLPILVWQRLSGAGASGLATAASLSLLLAALAVPGLVAQRLATRALPLPSGRPFAPLPAGGLARALAALLWLALAIVLLVPLLSLLASSLVPALGVPISGNSATAQHWRAAFAPGSQTLAALRNSLLLSAGAALALAAASLPVALALRGRAVRLGAASVDFSYALPGACTAVAVLLLALSTPLGAWSYGTIGLILFAYLARFQAMALRPVAAAAARLDPSLDDAARGLGASLWQRLREVHLPPLAPGLAAGAILVALQAVNEVTMSTLLHGPGTQTLGVLVFNLQDGGEGPQAAAVSLVALLLVGGLMALASVLGKRLPQGTLPWYP</sequence>
<keyword evidence="3" id="KW-1003">Cell membrane</keyword>
<feature type="transmembrane region" description="Helical" evidence="8">
    <location>
        <begin position="208"/>
        <end position="227"/>
    </location>
</feature>
<proteinExistence type="inferred from homology"/>
<evidence type="ECO:0000256" key="2">
    <source>
        <dbReference type="ARBA" id="ARBA00022448"/>
    </source>
</evidence>
<evidence type="ECO:0000256" key="5">
    <source>
        <dbReference type="ARBA" id="ARBA00022692"/>
    </source>
</evidence>
<reference evidence="10 11" key="1">
    <citation type="submission" date="2024-09" db="EMBL/GenBank/DDBJ databases">
        <authorList>
            <person name="Sun Q."/>
            <person name="Mori K."/>
        </authorList>
    </citation>
    <scope>NUCLEOTIDE SEQUENCE [LARGE SCALE GENOMIC DNA]</scope>
    <source>
        <strain evidence="10 11">TBRC 5777</strain>
    </source>
</reference>
<evidence type="ECO:0000256" key="7">
    <source>
        <dbReference type="ARBA" id="ARBA00023136"/>
    </source>
</evidence>
<evidence type="ECO:0000256" key="6">
    <source>
        <dbReference type="ARBA" id="ARBA00022989"/>
    </source>
</evidence>
<keyword evidence="7 8" id="KW-0472">Membrane</keyword>
<keyword evidence="11" id="KW-1185">Reference proteome</keyword>